<feature type="compositionally biased region" description="Polar residues" evidence="1">
    <location>
        <begin position="38"/>
        <end position="48"/>
    </location>
</feature>
<dbReference type="Proteomes" id="UP000799776">
    <property type="component" value="Unassembled WGS sequence"/>
</dbReference>
<feature type="compositionally biased region" description="Basic and acidic residues" evidence="1">
    <location>
        <begin position="232"/>
        <end position="248"/>
    </location>
</feature>
<organism evidence="2 3">
    <name type="scientific">Saccharata proteae CBS 121410</name>
    <dbReference type="NCBI Taxonomy" id="1314787"/>
    <lineage>
        <taxon>Eukaryota</taxon>
        <taxon>Fungi</taxon>
        <taxon>Dikarya</taxon>
        <taxon>Ascomycota</taxon>
        <taxon>Pezizomycotina</taxon>
        <taxon>Dothideomycetes</taxon>
        <taxon>Dothideomycetes incertae sedis</taxon>
        <taxon>Botryosphaeriales</taxon>
        <taxon>Saccharataceae</taxon>
        <taxon>Saccharata</taxon>
    </lineage>
</organism>
<protein>
    <submittedName>
        <fullName evidence="2">Uncharacterized protein</fullName>
    </submittedName>
</protein>
<name>A0A9P4HVB8_9PEZI</name>
<feature type="region of interest" description="Disordered" evidence="1">
    <location>
        <begin position="1"/>
        <end position="48"/>
    </location>
</feature>
<keyword evidence="3" id="KW-1185">Reference proteome</keyword>
<dbReference type="EMBL" id="ML978713">
    <property type="protein sequence ID" value="KAF2089811.1"/>
    <property type="molecule type" value="Genomic_DNA"/>
</dbReference>
<proteinExistence type="predicted"/>
<feature type="region of interest" description="Disordered" evidence="1">
    <location>
        <begin position="183"/>
        <end position="266"/>
    </location>
</feature>
<reference evidence="2" key="1">
    <citation type="journal article" date="2020" name="Stud. Mycol.">
        <title>101 Dothideomycetes genomes: a test case for predicting lifestyles and emergence of pathogens.</title>
        <authorList>
            <person name="Haridas S."/>
            <person name="Albert R."/>
            <person name="Binder M."/>
            <person name="Bloem J."/>
            <person name="Labutti K."/>
            <person name="Salamov A."/>
            <person name="Andreopoulos B."/>
            <person name="Baker S."/>
            <person name="Barry K."/>
            <person name="Bills G."/>
            <person name="Bluhm B."/>
            <person name="Cannon C."/>
            <person name="Castanera R."/>
            <person name="Culley D."/>
            <person name="Daum C."/>
            <person name="Ezra D."/>
            <person name="Gonzalez J."/>
            <person name="Henrissat B."/>
            <person name="Kuo A."/>
            <person name="Liang C."/>
            <person name="Lipzen A."/>
            <person name="Lutzoni F."/>
            <person name="Magnuson J."/>
            <person name="Mondo S."/>
            <person name="Nolan M."/>
            <person name="Ohm R."/>
            <person name="Pangilinan J."/>
            <person name="Park H.-J."/>
            <person name="Ramirez L."/>
            <person name="Alfaro M."/>
            <person name="Sun H."/>
            <person name="Tritt A."/>
            <person name="Yoshinaga Y."/>
            <person name="Zwiers L.-H."/>
            <person name="Turgeon B."/>
            <person name="Goodwin S."/>
            <person name="Spatafora J."/>
            <person name="Crous P."/>
            <person name="Grigoriev I."/>
        </authorList>
    </citation>
    <scope>NUCLEOTIDE SEQUENCE</scope>
    <source>
        <strain evidence="2">CBS 121410</strain>
    </source>
</reference>
<gene>
    <name evidence="2" type="ORF">K490DRAFT_54250</name>
</gene>
<dbReference type="AlphaFoldDB" id="A0A9P4HVB8"/>
<evidence type="ECO:0000313" key="2">
    <source>
        <dbReference type="EMBL" id="KAF2089811.1"/>
    </source>
</evidence>
<comment type="caution">
    <text evidence="2">The sequence shown here is derived from an EMBL/GenBank/DDBJ whole genome shotgun (WGS) entry which is preliminary data.</text>
</comment>
<feature type="compositionally biased region" description="Basic and acidic residues" evidence="1">
    <location>
        <begin position="289"/>
        <end position="300"/>
    </location>
</feature>
<evidence type="ECO:0000256" key="1">
    <source>
        <dbReference type="SAM" id="MobiDB-lite"/>
    </source>
</evidence>
<evidence type="ECO:0000313" key="3">
    <source>
        <dbReference type="Proteomes" id="UP000799776"/>
    </source>
</evidence>
<feature type="region of interest" description="Disordered" evidence="1">
    <location>
        <begin position="279"/>
        <end position="311"/>
    </location>
</feature>
<sequence>MAPRRRPPTSSSARPRAEQHAQPTTPHRHNRAHLARNPNLNGTSDISTTPTPILLIRPLYPTTGARSLGKRVLELLVESLGAGARLEDEVLLKRTYIVKGNDAVQALSLLQTLDPADLTVGSERVSFDFAVRECLVQAPQTQTEDVEDGDAEGEGGDAIRWEYRGGNRDSYISVYTFPVPEGAERRAERAAPQGAESQADEKRPELEDTEGDSVMQEEELEDPVVIGSAASETEKATLKDSMMREGKSLKTGSAAPEGKNVGHKDAEGDTVMQEGHLAVNGSGAPATSARKEKGQTEKPKPMAAPTRRRSQFRLNRLNRLTRLPRLSSLSHWSGTRLRRPSSPRADRLGRIGLERDSMLSLKLYLKFSLKLSPKFTLEI</sequence>
<feature type="compositionally biased region" description="Acidic residues" evidence="1">
    <location>
        <begin position="207"/>
        <end position="222"/>
    </location>
</feature>
<accession>A0A9P4HVB8</accession>